<dbReference type="SUPFAM" id="SSF110296">
    <property type="entry name" value="Oligoxyloglucan reducing end-specific cellobiohydrolase"/>
    <property type="match status" value="1"/>
</dbReference>
<evidence type="ECO:0000313" key="4">
    <source>
        <dbReference type="Proteomes" id="UP000007394"/>
    </source>
</evidence>
<dbReference type="Gene3D" id="2.60.40.4070">
    <property type="match status" value="1"/>
</dbReference>
<dbReference type="InterPro" id="IPR026444">
    <property type="entry name" value="Secre_tail"/>
</dbReference>
<dbReference type="OrthoDB" id="9757947at2"/>
<dbReference type="CDD" id="cd15482">
    <property type="entry name" value="Sialidase_non-viral"/>
    <property type="match status" value="1"/>
</dbReference>
<dbReference type="NCBIfam" id="TIGR04183">
    <property type="entry name" value="Por_Secre_tail"/>
    <property type="match status" value="1"/>
</dbReference>
<sequence>MKTLSVLSVIIILSISSVNAQWIQVDDSNLGGDIMALLEYDNVLYAGGTAYLFRSSDQGNSWSGNFGPLAFAWTLTKSEGKIYCGIRYPNTGIFKSTNNGLDWQSTSFTFEPMSLASGDTFIVTSGFGNPHIYLSSDEGQTWNSISNHIGYLAVSRNRIYAALSGLKMTSDFGINWSNIHNDPGISVVAEDSIIFFGTQNGKIYRSTNYGQSWETKFDKPGAYVFSLYKYGEYIFAGTDSGFYVSTNNGESFFSKNDNLGSSRVNAILVYNNYVFVGNGNYSAVPVSVWKRPLSEILGVNQQKENGPNSFLLYQNYPNPFNPTTKIQYELSSKQFVKLKIYDLLGDEVATLVNEEKPAGIYEVEFNVSQYSSSDITSGVYFYRMETSSPVGQTSSKTKKMILMK</sequence>
<proteinExistence type="predicted"/>
<evidence type="ECO:0000259" key="2">
    <source>
        <dbReference type="Pfam" id="PF18962"/>
    </source>
</evidence>
<name>I0AJ66_IGNAJ</name>
<feature type="chain" id="PRO_5003623808" evidence="1">
    <location>
        <begin position="21"/>
        <end position="404"/>
    </location>
</feature>
<dbReference type="Gene3D" id="2.130.10.10">
    <property type="entry name" value="YVTN repeat-like/Quinoprotein amine dehydrogenase"/>
    <property type="match status" value="2"/>
</dbReference>
<dbReference type="Proteomes" id="UP000007394">
    <property type="component" value="Chromosome"/>
</dbReference>
<dbReference type="Pfam" id="PF18962">
    <property type="entry name" value="Por_Secre_tail"/>
    <property type="match status" value="1"/>
</dbReference>
<evidence type="ECO:0000256" key="1">
    <source>
        <dbReference type="SAM" id="SignalP"/>
    </source>
</evidence>
<protein>
    <submittedName>
        <fullName evidence="3">5'-Nucleotidase domain protein</fullName>
    </submittedName>
</protein>
<gene>
    <name evidence="3" type="ordered locus">IALB_1313</name>
</gene>
<organism evidence="3 4">
    <name type="scientific">Ignavibacterium album (strain DSM 19864 / JCM 16511 / NBRC 101810 / Mat9-16)</name>
    <dbReference type="NCBI Taxonomy" id="945713"/>
    <lineage>
        <taxon>Bacteria</taxon>
        <taxon>Pseudomonadati</taxon>
        <taxon>Ignavibacteriota</taxon>
        <taxon>Ignavibacteria</taxon>
        <taxon>Ignavibacteriales</taxon>
        <taxon>Ignavibacteriaceae</taxon>
        <taxon>Ignavibacterium</taxon>
    </lineage>
</organism>
<accession>I0AJ66</accession>
<evidence type="ECO:0000313" key="3">
    <source>
        <dbReference type="EMBL" id="AFH49023.1"/>
    </source>
</evidence>
<reference evidence="3 4" key="1">
    <citation type="journal article" date="2012" name="Front. Microbiol.">
        <title>Complete genome of Ignavibacterium album, a metabolically versatile, flagellated, facultative anaerobe from the phylum Chlorobi.</title>
        <authorList>
            <person name="Liu Z."/>
            <person name="Frigaard N.-U."/>
            <person name="Vogl K."/>
            <person name="Iino T."/>
            <person name="Ohkuma M."/>
            <person name="Overmann J."/>
            <person name="Bryant D.A."/>
        </authorList>
    </citation>
    <scope>NUCLEOTIDE SEQUENCE [LARGE SCALE GENOMIC DNA]</scope>
    <source>
        <strain evidence="4">DSM 19864 / JCM 16511 / NBRC 101810 / Mat9-16</strain>
    </source>
</reference>
<keyword evidence="4" id="KW-1185">Reference proteome</keyword>
<feature type="signal peptide" evidence="1">
    <location>
        <begin position="1"/>
        <end position="20"/>
    </location>
</feature>
<dbReference type="EMBL" id="CP003418">
    <property type="protein sequence ID" value="AFH49023.1"/>
    <property type="molecule type" value="Genomic_DNA"/>
</dbReference>
<dbReference type="eggNOG" id="COG4447">
    <property type="taxonomic scope" value="Bacteria"/>
</dbReference>
<dbReference type="RefSeq" id="WP_014560178.1">
    <property type="nucleotide sequence ID" value="NC_017464.1"/>
</dbReference>
<dbReference type="HOGENOM" id="CLU_651820_0_0_10"/>
<dbReference type="InterPro" id="IPR015943">
    <property type="entry name" value="WD40/YVTN_repeat-like_dom_sf"/>
</dbReference>
<dbReference type="KEGG" id="ial:IALB_1313"/>
<feature type="domain" description="Secretion system C-terminal sorting" evidence="2">
    <location>
        <begin position="316"/>
        <end position="388"/>
    </location>
</feature>
<dbReference type="STRING" id="945713.IALB_1313"/>
<keyword evidence="1" id="KW-0732">Signal</keyword>
<dbReference type="AlphaFoldDB" id="I0AJ66"/>